<dbReference type="InterPro" id="IPR052513">
    <property type="entry name" value="Thioester_dehydratase-like"/>
</dbReference>
<evidence type="ECO:0000313" key="2">
    <source>
        <dbReference type="EMBL" id="GGA90640.1"/>
    </source>
</evidence>
<dbReference type="RefSeq" id="WP_229676170.1">
    <property type="nucleotide sequence ID" value="NZ_BMIG01000002.1"/>
</dbReference>
<dbReference type="SUPFAM" id="SSF50249">
    <property type="entry name" value="Nucleic acid-binding proteins"/>
    <property type="match status" value="1"/>
</dbReference>
<gene>
    <name evidence="2" type="ORF">GCM10011496_09460</name>
</gene>
<evidence type="ECO:0000259" key="1">
    <source>
        <dbReference type="Pfam" id="PF01796"/>
    </source>
</evidence>
<keyword evidence="3" id="KW-1185">Reference proteome</keyword>
<feature type="domain" description="ChsH2 C-terminal OB-fold" evidence="1">
    <location>
        <begin position="53"/>
        <end position="114"/>
    </location>
</feature>
<sequence length="131" mass="14573">MADAFMVEIDDINGPYWLGLREGVLKYQACDCGHGWLPPRKLCPSCLGSSWRWEMASGEGAIRSWVVYHTAYHPDFKDRLPYNVAIVRLAEGPQLIANIVAPNDALRVGAGVRLQPDMTRAQPIALFALHP</sequence>
<dbReference type="Pfam" id="PF01796">
    <property type="entry name" value="OB_ChsH2_C"/>
    <property type="match status" value="1"/>
</dbReference>
<protein>
    <recommendedName>
        <fullName evidence="1">ChsH2 C-terminal OB-fold domain-containing protein</fullName>
    </recommendedName>
</protein>
<reference evidence="2" key="2">
    <citation type="submission" date="2020-09" db="EMBL/GenBank/DDBJ databases">
        <authorList>
            <person name="Sun Q."/>
            <person name="Zhou Y."/>
        </authorList>
    </citation>
    <scope>NUCLEOTIDE SEQUENCE</scope>
    <source>
        <strain evidence="2">CGMCC 1.15322</strain>
    </source>
</reference>
<name>A0A916WEC6_9BURK</name>
<dbReference type="InterPro" id="IPR002878">
    <property type="entry name" value="ChsH2_C"/>
</dbReference>
<comment type="caution">
    <text evidence="2">The sequence shown here is derived from an EMBL/GenBank/DDBJ whole genome shotgun (WGS) entry which is preliminary data.</text>
</comment>
<proteinExistence type="predicted"/>
<dbReference type="PANTHER" id="PTHR34075">
    <property type="entry name" value="BLR3430 PROTEIN"/>
    <property type="match status" value="1"/>
</dbReference>
<dbReference type="Proteomes" id="UP000620596">
    <property type="component" value="Unassembled WGS sequence"/>
</dbReference>
<dbReference type="AlphaFoldDB" id="A0A916WEC6"/>
<dbReference type="EMBL" id="BMIG01000002">
    <property type="protein sequence ID" value="GGA90640.1"/>
    <property type="molecule type" value="Genomic_DNA"/>
</dbReference>
<organism evidence="2 3">
    <name type="scientific">Polaromonas eurypsychrophila</name>
    <dbReference type="NCBI Taxonomy" id="1614635"/>
    <lineage>
        <taxon>Bacteria</taxon>
        <taxon>Pseudomonadati</taxon>
        <taxon>Pseudomonadota</taxon>
        <taxon>Betaproteobacteria</taxon>
        <taxon>Burkholderiales</taxon>
        <taxon>Comamonadaceae</taxon>
        <taxon>Polaromonas</taxon>
    </lineage>
</organism>
<dbReference type="PANTHER" id="PTHR34075:SF5">
    <property type="entry name" value="BLR3430 PROTEIN"/>
    <property type="match status" value="1"/>
</dbReference>
<reference evidence="2" key="1">
    <citation type="journal article" date="2014" name="Int. J. Syst. Evol. Microbiol.">
        <title>Complete genome sequence of Corynebacterium casei LMG S-19264T (=DSM 44701T), isolated from a smear-ripened cheese.</title>
        <authorList>
            <consortium name="US DOE Joint Genome Institute (JGI-PGF)"/>
            <person name="Walter F."/>
            <person name="Albersmeier A."/>
            <person name="Kalinowski J."/>
            <person name="Ruckert C."/>
        </authorList>
    </citation>
    <scope>NUCLEOTIDE SEQUENCE</scope>
    <source>
        <strain evidence="2">CGMCC 1.15322</strain>
    </source>
</reference>
<evidence type="ECO:0000313" key="3">
    <source>
        <dbReference type="Proteomes" id="UP000620596"/>
    </source>
</evidence>
<dbReference type="InterPro" id="IPR012340">
    <property type="entry name" value="NA-bd_OB-fold"/>
</dbReference>
<accession>A0A916WEC6</accession>
<dbReference type="Gene3D" id="6.10.30.10">
    <property type="match status" value="1"/>
</dbReference>